<reference evidence="1 2" key="1">
    <citation type="submission" date="2024-02" db="EMBL/GenBank/DDBJ databases">
        <title>de novo genome assembly of Solanum bulbocastanum strain 11H21.</title>
        <authorList>
            <person name="Hosaka A.J."/>
        </authorList>
    </citation>
    <scope>NUCLEOTIDE SEQUENCE [LARGE SCALE GENOMIC DNA]</scope>
    <source>
        <tissue evidence="1">Young leaves</tissue>
    </source>
</reference>
<organism evidence="1 2">
    <name type="scientific">Solanum bulbocastanum</name>
    <name type="common">Wild potato</name>
    <dbReference type="NCBI Taxonomy" id="147425"/>
    <lineage>
        <taxon>Eukaryota</taxon>
        <taxon>Viridiplantae</taxon>
        <taxon>Streptophyta</taxon>
        <taxon>Embryophyta</taxon>
        <taxon>Tracheophyta</taxon>
        <taxon>Spermatophyta</taxon>
        <taxon>Magnoliopsida</taxon>
        <taxon>eudicotyledons</taxon>
        <taxon>Gunneridae</taxon>
        <taxon>Pentapetalae</taxon>
        <taxon>asterids</taxon>
        <taxon>lamiids</taxon>
        <taxon>Solanales</taxon>
        <taxon>Solanaceae</taxon>
        <taxon>Solanoideae</taxon>
        <taxon>Solaneae</taxon>
        <taxon>Solanum</taxon>
    </lineage>
</organism>
<proteinExistence type="predicted"/>
<evidence type="ECO:0000313" key="1">
    <source>
        <dbReference type="EMBL" id="KAK6773752.1"/>
    </source>
</evidence>
<dbReference type="Proteomes" id="UP001371456">
    <property type="component" value="Unassembled WGS sequence"/>
</dbReference>
<dbReference type="EMBL" id="JBANQN010000012">
    <property type="protein sequence ID" value="KAK6773752.1"/>
    <property type="molecule type" value="Genomic_DNA"/>
</dbReference>
<keyword evidence="2" id="KW-1185">Reference proteome</keyword>
<comment type="caution">
    <text evidence="1">The sequence shown here is derived from an EMBL/GenBank/DDBJ whole genome shotgun (WGS) entry which is preliminary data.</text>
</comment>
<dbReference type="AlphaFoldDB" id="A0AAN8STL2"/>
<evidence type="ECO:0000313" key="2">
    <source>
        <dbReference type="Proteomes" id="UP001371456"/>
    </source>
</evidence>
<name>A0AAN8STL2_SOLBU</name>
<accession>A0AAN8STL2</accession>
<gene>
    <name evidence="1" type="ORF">RDI58_028990</name>
</gene>
<protein>
    <submittedName>
        <fullName evidence="1">Uncharacterized protein</fullName>
    </submittedName>
</protein>
<sequence>MGTSSKYFKQSFLPPASLARGRGQSLKSMGSIRVTTEKRNLIDHTNIMLETMRRKSGLNSAICDRNVIPQKTNVVSPDFEAIEVETSFPYDNHEVMQENMRNKPGKENGKNITSVGSARGSTFVQRISIGKSKAYSVVSSDMNVPTHNKIHRCAEKITLNGKNNDSKNIDYHLNELTQNNNRVPLGLDPMEDDLTLPQDKVEVMQDTQRSKAGFM</sequence>